<dbReference type="Proteomes" id="UP000177967">
    <property type="component" value="Unassembled WGS sequence"/>
</dbReference>
<feature type="transmembrane region" description="Helical" evidence="6">
    <location>
        <begin position="80"/>
        <end position="99"/>
    </location>
</feature>
<dbReference type="STRING" id="1797513.A2782_03425"/>
<feature type="transmembrane region" description="Helical" evidence="6">
    <location>
        <begin position="50"/>
        <end position="73"/>
    </location>
</feature>
<keyword evidence="2 6" id="KW-0812">Transmembrane</keyword>
<accession>A0A1G1V2F0</accession>
<feature type="transmembrane region" description="Helical" evidence="6">
    <location>
        <begin position="442"/>
        <end position="460"/>
    </location>
</feature>
<comment type="subcellular location">
    <subcellularLocation>
        <location evidence="1">Membrane</location>
        <topology evidence="1">Multi-pass membrane protein</topology>
    </subcellularLocation>
</comment>
<name>A0A1G1V2F0_9BACT</name>
<comment type="caution">
    <text evidence="8">The sequence shown here is derived from an EMBL/GenBank/DDBJ whole genome shotgun (WGS) entry which is preliminary data.</text>
</comment>
<feature type="transmembrane region" description="Helical" evidence="6">
    <location>
        <begin position="240"/>
        <end position="256"/>
    </location>
</feature>
<proteinExistence type="predicted"/>
<evidence type="ECO:0000259" key="7">
    <source>
        <dbReference type="Pfam" id="PF04932"/>
    </source>
</evidence>
<feature type="transmembrane region" description="Helical" evidence="6">
    <location>
        <begin position="194"/>
        <end position="212"/>
    </location>
</feature>
<evidence type="ECO:0000256" key="6">
    <source>
        <dbReference type="SAM" id="Phobius"/>
    </source>
</evidence>
<feature type="transmembrane region" description="Helical" evidence="6">
    <location>
        <begin position="385"/>
        <end position="405"/>
    </location>
</feature>
<keyword evidence="3 6" id="KW-1133">Transmembrane helix</keyword>
<evidence type="ECO:0000256" key="2">
    <source>
        <dbReference type="ARBA" id="ARBA00022692"/>
    </source>
</evidence>
<evidence type="ECO:0000256" key="4">
    <source>
        <dbReference type="ARBA" id="ARBA00023136"/>
    </source>
</evidence>
<feature type="transmembrane region" description="Helical" evidence="6">
    <location>
        <begin position="219"/>
        <end position="234"/>
    </location>
</feature>
<protein>
    <recommendedName>
        <fullName evidence="7">O-antigen ligase-related domain-containing protein</fullName>
    </recommendedName>
</protein>
<dbReference type="InterPro" id="IPR051533">
    <property type="entry name" value="WaaL-like"/>
</dbReference>
<dbReference type="InterPro" id="IPR007016">
    <property type="entry name" value="O-antigen_ligase-rel_domated"/>
</dbReference>
<evidence type="ECO:0000313" key="9">
    <source>
        <dbReference type="Proteomes" id="UP000177967"/>
    </source>
</evidence>
<organism evidence="8 9">
    <name type="scientific">Candidatus Blackburnbacteria bacterium RIFCSPHIGHO2_01_FULL_43_15b</name>
    <dbReference type="NCBI Taxonomy" id="1797513"/>
    <lineage>
        <taxon>Bacteria</taxon>
        <taxon>Candidatus Blackburniibacteriota</taxon>
    </lineage>
</organism>
<dbReference type="Pfam" id="PF04932">
    <property type="entry name" value="Wzy_C"/>
    <property type="match status" value="1"/>
</dbReference>
<evidence type="ECO:0000256" key="1">
    <source>
        <dbReference type="ARBA" id="ARBA00004141"/>
    </source>
</evidence>
<feature type="region of interest" description="Disordered" evidence="5">
    <location>
        <begin position="313"/>
        <end position="332"/>
    </location>
</feature>
<feature type="transmembrane region" description="Helical" evidence="6">
    <location>
        <begin position="140"/>
        <end position="160"/>
    </location>
</feature>
<dbReference type="EMBL" id="MHBW01000008">
    <property type="protein sequence ID" value="OGY09568.1"/>
    <property type="molecule type" value="Genomic_DNA"/>
</dbReference>
<gene>
    <name evidence="8" type="ORF">A2782_03425</name>
</gene>
<feature type="transmembrane region" description="Helical" evidence="6">
    <location>
        <begin position="417"/>
        <end position="436"/>
    </location>
</feature>
<evidence type="ECO:0000256" key="5">
    <source>
        <dbReference type="SAM" id="MobiDB-lite"/>
    </source>
</evidence>
<dbReference type="AlphaFoldDB" id="A0A1G1V2F0"/>
<feature type="transmembrane region" description="Helical" evidence="6">
    <location>
        <begin position="261"/>
        <end position="281"/>
    </location>
</feature>
<dbReference type="PANTHER" id="PTHR37422">
    <property type="entry name" value="TEICHURONIC ACID BIOSYNTHESIS PROTEIN TUAE"/>
    <property type="match status" value="1"/>
</dbReference>
<keyword evidence="4 6" id="KW-0472">Membrane</keyword>
<sequence length="472" mass="53056">MRKLFRVFNSNAKMILKYGLAALLLTVPLYPKFPLFSVPGTYVAIRAEDFIIIFVGLVWAIYILSAKQAAFLLKNKLTQAILIYWGVGFLSVLSAIFLTKTVSSHIALLHWARRIEYMLPLLIAYSVTQKIDKSRFFAQCLFVGVFFVFLFGWGQIHLGLPVITTQNEEYSKGLALRWISGARLGSTFAGHYDLSAFLVMLLPLSTTLFFYYKKLKNRMLFLTFSVLPAFWLMLKAESRVSFVALLFGVSVALWVFNKKRYVVPIVLLAILGAVFLSNLGARYRLGVKTYWERLIKVNISTLIVPSVSAAQKNSASPERQRSKELENNQTQPAPAVLEDRSAAIRLNIEWPRAIRAFAKNPLLGTGYSSITLATDNDYLRALGEVGLVGALAFLLIILRVFENLISFIKNAKHDWKYGFIVGYSGGLVGILVNASFIDVFEASKVAIIFWLLTGIAMGIVDRRSLKERINES</sequence>
<feature type="transmembrane region" description="Helical" evidence="6">
    <location>
        <begin position="12"/>
        <end position="30"/>
    </location>
</feature>
<evidence type="ECO:0000256" key="3">
    <source>
        <dbReference type="ARBA" id="ARBA00022989"/>
    </source>
</evidence>
<feature type="domain" description="O-antigen ligase-related" evidence="7">
    <location>
        <begin position="237"/>
        <end position="394"/>
    </location>
</feature>
<dbReference type="PANTHER" id="PTHR37422:SF13">
    <property type="entry name" value="LIPOPOLYSACCHARIDE BIOSYNTHESIS PROTEIN PA4999-RELATED"/>
    <property type="match status" value="1"/>
</dbReference>
<reference evidence="8 9" key="1">
    <citation type="journal article" date="2016" name="Nat. Commun.">
        <title>Thousands of microbial genomes shed light on interconnected biogeochemical processes in an aquifer system.</title>
        <authorList>
            <person name="Anantharaman K."/>
            <person name="Brown C.T."/>
            <person name="Hug L.A."/>
            <person name="Sharon I."/>
            <person name="Castelle C.J."/>
            <person name="Probst A.J."/>
            <person name="Thomas B.C."/>
            <person name="Singh A."/>
            <person name="Wilkins M.J."/>
            <person name="Karaoz U."/>
            <person name="Brodie E.L."/>
            <person name="Williams K.H."/>
            <person name="Hubbard S.S."/>
            <person name="Banfield J.F."/>
        </authorList>
    </citation>
    <scope>NUCLEOTIDE SEQUENCE [LARGE SCALE GENOMIC DNA]</scope>
</reference>
<dbReference type="GO" id="GO:0016020">
    <property type="term" value="C:membrane"/>
    <property type="evidence" value="ECO:0007669"/>
    <property type="project" value="UniProtKB-SubCell"/>
</dbReference>
<evidence type="ECO:0000313" key="8">
    <source>
        <dbReference type="EMBL" id="OGY09568.1"/>
    </source>
</evidence>